<organism evidence="1 2">
    <name type="scientific">Thermoanaerobacterium thermosaccharolyticum</name>
    <name type="common">Clostridium thermosaccharolyticum</name>
    <dbReference type="NCBI Taxonomy" id="1517"/>
    <lineage>
        <taxon>Bacteria</taxon>
        <taxon>Bacillati</taxon>
        <taxon>Bacillota</taxon>
        <taxon>Clostridia</taxon>
        <taxon>Thermoanaerobacterales</taxon>
        <taxon>Thermoanaerobacteraceae</taxon>
        <taxon>Thermoanaerobacterium</taxon>
    </lineage>
</organism>
<dbReference type="AlphaFoldDB" id="A0A223HZB8"/>
<dbReference type="Proteomes" id="UP000214975">
    <property type="component" value="Chromosome"/>
</dbReference>
<dbReference type="Gene3D" id="3.30.450.40">
    <property type="match status" value="1"/>
</dbReference>
<proteinExistence type="predicted"/>
<gene>
    <name evidence="1" type="ORF">Thert_01644</name>
</gene>
<name>A0A223HZB8_THETR</name>
<dbReference type="InterPro" id="IPR029016">
    <property type="entry name" value="GAF-like_dom_sf"/>
</dbReference>
<evidence type="ECO:0000313" key="2">
    <source>
        <dbReference type="Proteomes" id="UP000214975"/>
    </source>
</evidence>
<evidence type="ECO:0000313" key="1">
    <source>
        <dbReference type="EMBL" id="AST57654.1"/>
    </source>
</evidence>
<dbReference type="EMBL" id="CP016893">
    <property type="protein sequence ID" value="AST57654.1"/>
    <property type="molecule type" value="Genomic_DNA"/>
</dbReference>
<accession>A0A223HZB8</accession>
<protein>
    <submittedName>
        <fullName evidence="1">LuxR family transcriptional regulator</fullName>
    </submittedName>
</protein>
<dbReference type="RefSeq" id="WP_094397328.1">
    <property type="nucleotide sequence ID" value="NZ_CP016893.1"/>
</dbReference>
<reference evidence="1 2" key="1">
    <citation type="submission" date="2016-08" db="EMBL/GenBank/DDBJ databases">
        <title>A novel genetic cassette of butanologenic Thermoanaerobacterium thermosaccharolyticum that directly convert cellulose to butanol.</title>
        <authorList>
            <person name="Li T."/>
            <person name="He J."/>
        </authorList>
    </citation>
    <scope>NUCLEOTIDE SEQUENCE [LARGE SCALE GENOMIC DNA]</scope>
    <source>
        <strain evidence="1 2">TG57</strain>
    </source>
</reference>
<sequence>MSNILTIRKEIAESHGESLLINVNPNKKFFNKAISVEKLINIKKENSFLLSLLNNLIDKSLRYKCLLLEGYFFILCDKNGYIIKLICDDKFNNYFNTLHFVEGSSLRLEDCGTNAISMAMKYKNQIELCGKDHYCKLFKDWYCTAIPIIDYCYGEVVAYLDVSRINVPSIKDQSAILKNIAIYIEEYLSYKSKNLSIVGSKLDDIDKLILSSLVRNGVRKLVTSEIGISDRTLRKHLNKLSNLFNVDNDLEIVRAAIKIGIIDIDGNIL</sequence>